<dbReference type="EMBL" id="CP003255">
    <property type="protein sequence ID" value="AGA58286.1"/>
    <property type="molecule type" value="Genomic_DNA"/>
</dbReference>
<proteinExistence type="predicted"/>
<reference evidence="2" key="1">
    <citation type="submission" date="2012-01" db="EMBL/GenBank/DDBJ databases">
        <title>Complete sequence of chromosome of Thermobacillus composti KWC4.</title>
        <authorList>
            <person name="Lucas S."/>
            <person name="Han J."/>
            <person name="Lapidus A."/>
            <person name="Cheng J.-F."/>
            <person name="Goodwin L."/>
            <person name="Pitluck S."/>
            <person name="Peters L."/>
            <person name="Ovchinnikova G."/>
            <person name="Teshima H."/>
            <person name="Detter J.C."/>
            <person name="Han C."/>
            <person name="Tapia R."/>
            <person name="Land M."/>
            <person name="Hauser L."/>
            <person name="Kyrpides N."/>
            <person name="Ivanova N."/>
            <person name="Pagani I."/>
            <person name="Anderson I."/>
            <person name="Woyke T."/>
        </authorList>
    </citation>
    <scope>NUCLEOTIDE SEQUENCE [LARGE SCALE GENOMIC DNA]</scope>
    <source>
        <strain evidence="2">DSM 18247 / JCM 13945 / KWC4</strain>
    </source>
</reference>
<accession>L0EF20</accession>
<dbReference type="InterPro" id="IPR014962">
    <property type="entry name" value="YolD"/>
</dbReference>
<evidence type="ECO:0000313" key="1">
    <source>
        <dbReference type="EMBL" id="AGA58286.1"/>
    </source>
</evidence>
<sequence length="115" mass="13192">MAKPRVNKLTSGYNLLWESSRMMLPEHKERINGHRESLNRKERPVLDEQEMEELALRIGESLETGRPVTLKLYGEYADREVTGVVTKVDPQAGRIRLRTALGDMWAKMQDVIGAE</sequence>
<protein>
    <submittedName>
        <fullName evidence="1">YolD-like protein</fullName>
    </submittedName>
</protein>
<dbReference type="KEGG" id="tco:Theco_2165"/>
<dbReference type="RefSeq" id="WP_015255031.1">
    <property type="nucleotide sequence ID" value="NC_019897.1"/>
</dbReference>
<organism evidence="1 2">
    <name type="scientific">Thermobacillus composti (strain DSM 18247 / JCM 13945 / KWC4)</name>
    <dbReference type="NCBI Taxonomy" id="717605"/>
    <lineage>
        <taxon>Bacteria</taxon>
        <taxon>Bacillati</taxon>
        <taxon>Bacillota</taxon>
        <taxon>Bacilli</taxon>
        <taxon>Bacillales</taxon>
        <taxon>Paenibacillaceae</taxon>
        <taxon>Thermobacillus</taxon>
    </lineage>
</organism>
<dbReference type="Pfam" id="PF08863">
    <property type="entry name" value="YolD"/>
    <property type="match status" value="1"/>
</dbReference>
<evidence type="ECO:0000313" key="2">
    <source>
        <dbReference type="Proteomes" id="UP000010795"/>
    </source>
</evidence>
<name>L0EF20_THECK</name>
<dbReference type="Proteomes" id="UP000010795">
    <property type="component" value="Chromosome"/>
</dbReference>
<gene>
    <name evidence="1" type="ordered locus">Theco_2165</name>
</gene>
<dbReference type="HOGENOM" id="CLU_131538_2_0_9"/>
<keyword evidence="2" id="KW-1185">Reference proteome</keyword>
<dbReference type="AlphaFoldDB" id="L0EF20"/>
<dbReference type="eggNOG" id="ENOG50336W6">
    <property type="taxonomic scope" value="Bacteria"/>
</dbReference>
<dbReference type="OrthoDB" id="2376882at2"/>
<dbReference type="STRING" id="717605.Theco_2165"/>